<proteinExistence type="predicted"/>
<protein>
    <submittedName>
        <fullName evidence="2">Uncharacterized protein</fullName>
    </submittedName>
</protein>
<feature type="region of interest" description="Disordered" evidence="1">
    <location>
        <begin position="1"/>
        <end position="23"/>
    </location>
</feature>
<keyword evidence="3" id="KW-1185">Reference proteome</keyword>
<feature type="compositionally biased region" description="Basic residues" evidence="1">
    <location>
        <begin position="1"/>
        <end position="14"/>
    </location>
</feature>
<accession>A0ABQ5KJ07</accession>
<comment type="caution">
    <text evidence="2">The sequence shown here is derived from an EMBL/GenBank/DDBJ whole genome shotgun (WGS) entry which is preliminary data.</text>
</comment>
<feature type="compositionally biased region" description="Polar residues" evidence="1">
    <location>
        <begin position="369"/>
        <end position="379"/>
    </location>
</feature>
<gene>
    <name evidence="2" type="ORF">ADUPG1_006643</name>
</gene>
<dbReference type="EMBL" id="BQXS01009997">
    <property type="protein sequence ID" value="GKT32502.1"/>
    <property type="molecule type" value="Genomic_DNA"/>
</dbReference>
<sequence>MDKRFKNKKRRYSTKKQDLDSDDDVEAFFEPDKRSIVSLADMKLLQSFADTTPPPPSIPPPPSAPPPPVIPPPPPQSVPIPSDMKSKITSDLRPLFETRISGIRIHTESVHIPFRKMQAAVRRLQPESPMISSDQSTKKKYKDLGKDVSGSVYGMMSVTEACVQSLILGLTSGLSNSIYGYGDELVNYGYINPFELDKLNLFHSYDKESSSISSPKIKIPSKSRELGNGINIDLDFTSPSSSFSSPSSLSSLPRFCFFDPSSPPIPSMLSAPSPTLGLYDTSHPRSSSGSFFSHPLPPSVESLPIRYSYPWVRLCVYDFVCGGDELRKAGQRRRGDKSLDETDITLKSKHSSSVSSSVTSVSPAPSRSESNNLTLHCVG</sequence>
<feature type="region of interest" description="Disordered" evidence="1">
    <location>
        <begin position="330"/>
        <end position="379"/>
    </location>
</feature>
<feature type="compositionally biased region" description="Low complexity" evidence="1">
    <location>
        <begin position="351"/>
        <end position="368"/>
    </location>
</feature>
<feature type="non-terminal residue" evidence="2">
    <location>
        <position position="379"/>
    </location>
</feature>
<dbReference type="Proteomes" id="UP001057375">
    <property type="component" value="Unassembled WGS sequence"/>
</dbReference>
<reference evidence="2" key="1">
    <citation type="submission" date="2022-03" db="EMBL/GenBank/DDBJ databases">
        <title>Draft genome sequence of Aduncisulcus paluster, a free-living microaerophilic Fornicata.</title>
        <authorList>
            <person name="Yuyama I."/>
            <person name="Kume K."/>
            <person name="Tamura T."/>
            <person name="Inagaki Y."/>
            <person name="Hashimoto T."/>
        </authorList>
    </citation>
    <scope>NUCLEOTIDE SEQUENCE</scope>
    <source>
        <strain evidence="2">NY0171</strain>
    </source>
</reference>
<evidence type="ECO:0000313" key="2">
    <source>
        <dbReference type="EMBL" id="GKT32502.1"/>
    </source>
</evidence>
<feature type="region of interest" description="Disordered" evidence="1">
    <location>
        <begin position="45"/>
        <end position="80"/>
    </location>
</feature>
<feature type="compositionally biased region" description="Basic and acidic residues" evidence="1">
    <location>
        <begin position="336"/>
        <end position="346"/>
    </location>
</feature>
<evidence type="ECO:0000313" key="3">
    <source>
        <dbReference type="Proteomes" id="UP001057375"/>
    </source>
</evidence>
<feature type="compositionally biased region" description="Pro residues" evidence="1">
    <location>
        <begin position="52"/>
        <end position="78"/>
    </location>
</feature>
<name>A0ABQ5KJ07_9EUKA</name>
<evidence type="ECO:0000256" key="1">
    <source>
        <dbReference type="SAM" id="MobiDB-lite"/>
    </source>
</evidence>
<organism evidence="2 3">
    <name type="scientific">Aduncisulcus paluster</name>
    <dbReference type="NCBI Taxonomy" id="2918883"/>
    <lineage>
        <taxon>Eukaryota</taxon>
        <taxon>Metamonada</taxon>
        <taxon>Carpediemonas-like organisms</taxon>
        <taxon>Aduncisulcus</taxon>
    </lineage>
</organism>